<keyword evidence="2" id="KW-0472">Membrane</keyword>
<name>W6YV60_COCMI</name>
<dbReference type="Proteomes" id="UP000054032">
    <property type="component" value="Unassembled WGS sequence"/>
</dbReference>
<proteinExistence type="predicted"/>
<evidence type="ECO:0000256" key="2">
    <source>
        <dbReference type="SAM" id="Phobius"/>
    </source>
</evidence>
<evidence type="ECO:0000256" key="1">
    <source>
        <dbReference type="SAM" id="MobiDB-lite"/>
    </source>
</evidence>
<sequence>MIFGDSSSRKSTESNKEALQISGKRDTINSTPPTYFVISDPYKPIDWTQNSFKTSPYPKSTMEPERNLKEVLIYDFGFEATSSNHSVFHDSDFIDSFDSKLMEPSRALVRSLGTDCAISFARQERRAGFHMAWNCFAFALTGELIIVVPMLMLIVGHATTKALGAALFAKTDPTNLLTVMAVYPAVLVVLIAIEAPVASPH</sequence>
<protein>
    <submittedName>
        <fullName evidence="3">Uncharacterized protein</fullName>
    </submittedName>
</protein>
<dbReference type="OrthoDB" id="3546297at2759"/>
<dbReference type="HOGENOM" id="CLU_1360199_0_0_1"/>
<organism evidence="3 4">
    <name type="scientific">Bipolaris oryzae ATCC 44560</name>
    <dbReference type="NCBI Taxonomy" id="930090"/>
    <lineage>
        <taxon>Eukaryota</taxon>
        <taxon>Fungi</taxon>
        <taxon>Dikarya</taxon>
        <taxon>Ascomycota</taxon>
        <taxon>Pezizomycotina</taxon>
        <taxon>Dothideomycetes</taxon>
        <taxon>Pleosporomycetidae</taxon>
        <taxon>Pleosporales</taxon>
        <taxon>Pleosporineae</taxon>
        <taxon>Pleosporaceae</taxon>
        <taxon>Bipolaris</taxon>
    </lineage>
</organism>
<dbReference type="KEGG" id="bor:COCMIDRAFT_7204"/>
<feature type="transmembrane region" description="Helical" evidence="2">
    <location>
        <begin position="132"/>
        <end position="156"/>
    </location>
</feature>
<dbReference type="AlphaFoldDB" id="W6YV60"/>
<keyword evidence="2" id="KW-1133">Transmembrane helix</keyword>
<feature type="region of interest" description="Disordered" evidence="1">
    <location>
        <begin position="1"/>
        <end position="26"/>
    </location>
</feature>
<dbReference type="EMBL" id="KI964032">
    <property type="protein sequence ID" value="EUC43332.1"/>
    <property type="molecule type" value="Genomic_DNA"/>
</dbReference>
<feature type="compositionally biased region" description="Basic and acidic residues" evidence="1">
    <location>
        <begin position="7"/>
        <end position="16"/>
    </location>
</feature>
<evidence type="ECO:0000313" key="4">
    <source>
        <dbReference type="Proteomes" id="UP000054032"/>
    </source>
</evidence>
<dbReference type="GeneID" id="19125214"/>
<accession>W6YV60</accession>
<dbReference type="RefSeq" id="XP_007690126.1">
    <property type="nucleotide sequence ID" value="XM_007691936.1"/>
</dbReference>
<gene>
    <name evidence="3" type="ORF">COCMIDRAFT_7204</name>
</gene>
<evidence type="ECO:0000313" key="3">
    <source>
        <dbReference type="EMBL" id="EUC43332.1"/>
    </source>
</evidence>
<reference evidence="3 4" key="1">
    <citation type="journal article" date="2013" name="PLoS Genet.">
        <title>Comparative genome structure, secondary metabolite, and effector coding capacity across Cochliobolus pathogens.</title>
        <authorList>
            <person name="Condon B.J."/>
            <person name="Leng Y."/>
            <person name="Wu D."/>
            <person name="Bushley K.E."/>
            <person name="Ohm R.A."/>
            <person name="Otillar R."/>
            <person name="Martin J."/>
            <person name="Schackwitz W."/>
            <person name="Grimwood J."/>
            <person name="MohdZainudin N."/>
            <person name="Xue C."/>
            <person name="Wang R."/>
            <person name="Manning V.A."/>
            <person name="Dhillon B."/>
            <person name="Tu Z.J."/>
            <person name="Steffenson B.J."/>
            <person name="Salamov A."/>
            <person name="Sun H."/>
            <person name="Lowry S."/>
            <person name="LaButti K."/>
            <person name="Han J."/>
            <person name="Copeland A."/>
            <person name="Lindquist E."/>
            <person name="Barry K."/>
            <person name="Schmutz J."/>
            <person name="Baker S.E."/>
            <person name="Ciuffetti L.M."/>
            <person name="Grigoriev I.V."/>
            <person name="Zhong S."/>
            <person name="Turgeon B.G."/>
        </authorList>
    </citation>
    <scope>NUCLEOTIDE SEQUENCE [LARGE SCALE GENOMIC DNA]</scope>
    <source>
        <strain evidence="3 4">ATCC 44560</strain>
    </source>
</reference>
<keyword evidence="2" id="KW-0812">Transmembrane</keyword>
<keyword evidence="4" id="KW-1185">Reference proteome</keyword>
<feature type="transmembrane region" description="Helical" evidence="2">
    <location>
        <begin position="176"/>
        <end position="197"/>
    </location>
</feature>